<dbReference type="GO" id="GO:0034755">
    <property type="term" value="P:iron ion transmembrane transport"/>
    <property type="evidence" value="ECO:0007669"/>
    <property type="project" value="TreeGrafter"/>
</dbReference>
<dbReference type="PANTHER" id="PTHR11706">
    <property type="entry name" value="SOLUTE CARRIER PROTEIN FAMILY 11 MEMBER"/>
    <property type="match status" value="1"/>
</dbReference>
<dbReference type="GO" id="GO:0015086">
    <property type="term" value="F:cadmium ion transmembrane transporter activity"/>
    <property type="evidence" value="ECO:0007669"/>
    <property type="project" value="TreeGrafter"/>
</dbReference>
<sequence length="356" mass="40722">MFIWIKNLDRSIMHYYFDNVYSLIKQIGQRKLEFLFAFFNRNHGYSFFIELGLIQPDPKELFKGIFIPYVPNSALQQMVGLIGSVLMPHNLYLHSSLVQEKKIHKQNIGLLKKSIFYFKIETGISLLVSFFISMAVIGTFAFWYVPGGGPDIDLTQAGDYLDSHFGIYAKYIWGVGLLAAGQSSTITGTLAGQYVMQGFIKFNVGKFKRAFFTRLVAIVPSILIAFLGDSNQDFNNYLNVLQAIQLPFAIIPLLKLSYNKQIMGNFTIGKIEITLLSILSAIIIGVNYYIQVPDSIDWSQFQVYIVIIVMALYFLFMVIILFTKLKLQLQSDQDQTNNSKIYEKPTYDLKQIQKTE</sequence>
<evidence type="ECO:0000313" key="8">
    <source>
        <dbReference type="Proteomes" id="UP000008983"/>
    </source>
</evidence>
<gene>
    <name evidence="7" type="ORF">IMG5_190280</name>
</gene>
<dbReference type="eggNOG" id="KOG1291">
    <property type="taxonomic scope" value="Eukaryota"/>
</dbReference>
<dbReference type="STRING" id="857967.G0R462"/>
<accession>G0R462</accession>
<dbReference type="OrthoDB" id="409173at2759"/>
<comment type="subcellular location">
    <subcellularLocation>
        <location evidence="1">Membrane</location>
        <topology evidence="1">Multi-pass membrane protein</topology>
    </subcellularLocation>
</comment>
<dbReference type="Pfam" id="PF01566">
    <property type="entry name" value="Nramp"/>
    <property type="match status" value="1"/>
</dbReference>
<dbReference type="OMA" id="FSVIMAC"/>
<dbReference type="EC" id="1.6.5.3" evidence="7"/>
<dbReference type="InterPro" id="IPR001046">
    <property type="entry name" value="NRAMP_fam"/>
</dbReference>
<dbReference type="AlphaFoldDB" id="G0R462"/>
<dbReference type="GO" id="GO:0016491">
    <property type="term" value="F:oxidoreductase activity"/>
    <property type="evidence" value="ECO:0007669"/>
    <property type="project" value="UniProtKB-KW"/>
</dbReference>
<keyword evidence="7" id="KW-0560">Oxidoreductase</keyword>
<dbReference type="FunCoup" id="G0R462">
    <property type="interactions" value="50"/>
</dbReference>
<feature type="transmembrane region" description="Helical" evidence="6">
    <location>
        <begin position="171"/>
        <end position="191"/>
    </location>
</feature>
<evidence type="ECO:0000256" key="2">
    <source>
        <dbReference type="ARBA" id="ARBA00022448"/>
    </source>
</evidence>
<reference evidence="7 8" key="1">
    <citation type="submission" date="2011-07" db="EMBL/GenBank/DDBJ databases">
        <authorList>
            <person name="Coyne R."/>
            <person name="Brami D."/>
            <person name="Johnson J."/>
            <person name="Hostetler J."/>
            <person name="Hannick L."/>
            <person name="Clark T."/>
            <person name="Cassidy-Hanley D."/>
            <person name="Inman J."/>
        </authorList>
    </citation>
    <scope>NUCLEOTIDE SEQUENCE [LARGE SCALE GENOMIC DNA]</scope>
    <source>
        <strain evidence="7 8">G5</strain>
    </source>
</reference>
<feature type="transmembrane region" description="Helical" evidence="6">
    <location>
        <begin position="240"/>
        <end position="258"/>
    </location>
</feature>
<dbReference type="PRINTS" id="PR00447">
    <property type="entry name" value="NATRESASSCMP"/>
</dbReference>
<keyword evidence="3 6" id="KW-0812">Transmembrane</keyword>
<keyword evidence="8" id="KW-1185">Reference proteome</keyword>
<feature type="transmembrane region" description="Helical" evidence="6">
    <location>
        <begin position="122"/>
        <end position="145"/>
    </location>
</feature>
<keyword evidence="2" id="KW-0813">Transport</keyword>
<name>G0R462_ICHMU</name>
<dbReference type="InParanoid" id="G0R462"/>
<evidence type="ECO:0000256" key="1">
    <source>
        <dbReference type="ARBA" id="ARBA00004141"/>
    </source>
</evidence>
<keyword evidence="4 6" id="KW-1133">Transmembrane helix</keyword>
<proteinExistence type="predicted"/>
<evidence type="ECO:0000313" key="7">
    <source>
        <dbReference type="EMBL" id="EGR27733.1"/>
    </source>
</evidence>
<feature type="transmembrane region" description="Helical" evidence="6">
    <location>
        <begin position="302"/>
        <end position="322"/>
    </location>
</feature>
<evidence type="ECO:0000256" key="3">
    <source>
        <dbReference type="ARBA" id="ARBA00022692"/>
    </source>
</evidence>
<protein>
    <submittedName>
        <fullName evidence="7">Natural resistance associated macrophage protein, putative</fullName>
        <ecNumber evidence="7">1.6.5.3</ecNumber>
    </submittedName>
</protein>
<feature type="transmembrane region" description="Helical" evidence="6">
    <location>
        <begin position="270"/>
        <end position="290"/>
    </location>
</feature>
<organism evidence="7 8">
    <name type="scientific">Ichthyophthirius multifiliis</name>
    <name type="common">White spot disease agent</name>
    <name type="synonym">Ich</name>
    <dbReference type="NCBI Taxonomy" id="5932"/>
    <lineage>
        <taxon>Eukaryota</taxon>
        <taxon>Sar</taxon>
        <taxon>Alveolata</taxon>
        <taxon>Ciliophora</taxon>
        <taxon>Intramacronucleata</taxon>
        <taxon>Oligohymenophorea</taxon>
        <taxon>Hymenostomatida</taxon>
        <taxon>Ophryoglenina</taxon>
        <taxon>Ichthyophthirius</taxon>
    </lineage>
</organism>
<keyword evidence="5 6" id="KW-0472">Membrane</keyword>
<dbReference type="EMBL" id="GL984329">
    <property type="protein sequence ID" value="EGR27733.1"/>
    <property type="molecule type" value="Genomic_DNA"/>
</dbReference>
<dbReference type="RefSeq" id="XP_004025185.1">
    <property type="nucleotide sequence ID" value="XM_004025136.1"/>
</dbReference>
<evidence type="ECO:0000256" key="5">
    <source>
        <dbReference type="ARBA" id="ARBA00023136"/>
    </source>
</evidence>
<dbReference type="Proteomes" id="UP000008983">
    <property type="component" value="Unassembled WGS sequence"/>
</dbReference>
<dbReference type="PANTHER" id="PTHR11706:SF33">
    <property type="entry name" value="NATURAL RESISTANCE-ASSOCIATED MACROPHAGE PROTEIN 2"/>
    <property type="match status" value="1"/>
</dbReference>
<dbReference type="GO" id="GO:0005384">
    <property type="term" value="F:manganese ion transmembrane transporter activity"/>
    <property type="evidence" value="ECO:0007669"/>
    <property type="project" value="TreeGrafter"/>
</dbReference>
<evidence type="ECO:0000256" key="6">
    <source>
        <dbReference type="SAM" id="Phobius"/>
    </source>
</evidence>
<dbReference type="GeneID" id="14903804"/>
<feature type="transmembrane region" description="Helical" evidence="6">
    <location>
        <begin position="211"/>
        <end position="228"/>
    </location>
</feature>
<dbReference type="GO" id="GO:0005886">
    <property type="term" value="C:plasma membrane"/>
    <property type="evidence" value="ECO:0007669"/>
    <property type="project" value="TreeGrafter"/>
</dbReference>
<evidence type="ECO:0000256" key="4">
    <source>
        <dbReference type="ARBA" id="ARBA00022989"/>
    </source>
</evidence>